<dbReference type="Proteomes" id="UP001055712">
    <property type="component" value="Unassembled WGS sequence"/>
</dbReference>
<sequence length="434" mass="46179">MKLGLPILLAALLLAAAAPATARRLHDTYRRKLGEALDTCTGCLTQEPSKPLPLASDSLSAAAADLSFLVDPITLGISCEGKCTQEEQQQWLSKATAAAAKMGATATRLVYDPESQAAALIFNINNKIFVAFGGPQLFYDPDLLMTTAVMPMVETTLGSHQLPAGQRKVLVQGGLLKTANGVYKQLTKALAEVDPSGKKPVYFTGHSLGGALATLNAAMLHTWTAPSTTNNTVAAVYTFGSPRAGGAAWATAYRTMGLNNLTLRYVYNRDVVPLVPQDSTPGKAYDHVGRLIYITPCGYVTNCANETCGAYDYCAGKDVTKQKETCTAAATAMKKVCAADGVPLYLQSSLKTTTMKLLCSAATTLMVPNTTTALYDPPACCMYRTLAKMYLDPSANGDPIDYMQGFSNYYPGWASQCLPGMPQCEGTSNQVLHV</sequence>
<protein>
    <recommendedName>
        <fullName evidence="2">Fungal lipase-type domain-containing protein</fullName>
    </recommendedName>
</protein>
<dbReference type="PANTHER" id="PTHR45856">
    <property type="entry name" value="ALPHA/BETA-HYDROLASES SUPERFAMILY PROTEIN"/>
    <property type="match status" value="1"/>
</dbReference>
<feature type="chain" id="PRO_5039062402" description="Fungal lipase-type domain-containing protein" evidence="1">
    <location>
        <begin position="23"/>
        <end position="434"/>
    </location>
</feature>
<keyword evidence="4" id="KW-1185">Reference proteome</keyword>
<proteinExistence type="predicted"/>
<evidence type="ECO:0000313" key="4">
    <source>
        <dbReference type="Proteomes" id="UP001055712"/>
    </source>
</evidence>
<dbReference type="EMBL" id="SIDB01000003">
    <property type="protein sequence ID" value="KAI3434619.1"/>
    <property type="molecule type" value="Genomic_DNA"/>
</dbReference>
<evidence type="ECO:0000313" key="3">
    <source>
        <dbReference type="EMBL" id="KAI3434619.1"/>
    </source>
</evidence>
<feature type="signal peptide" evidence="1">
    <location>
        <begin position="1"/>
        <end position="22"/>
    </location>
</feature>
<accession>A0A9D4YZI9</accession>
<dbReference type="AlphaFoldDB" id="A0A9D4YZI9"/>
<dbReference type="GO" id="GO:0006629">
    <property type="term" value="P:lipid metabolic process"/>
    <property type="evidence" value="ECO:0007669"/>
    <property type="project" value="InterPro"/>
</dbReference>
<evidence type="ECO:0000259" key="2">
    <source>
        <dbReference type="Pfam" id="PF01764"/>
    </source>
</evidence>
<reference evidence="3" key="1">
    <citation type="journal article" date="2019" name="Plant J.">
        <title>Chlorella vulgaris genome assembly and annotation reveals the molecular basis for metabolic acclimation to high light conditions.</title>
        <authorList>
            <person name="Cecchin M."/>
            <person name="Marcolungo L."/>
            <person name="Rossato M."/>
            <person name="Girolomoni L."/>
            <person name="Cosentino E."/>
            <person name="Cuine S."/>
            <person name="Li-Beisson Y."/>
            <person name="Delledonne M."/>
            <person name="Ballottari M."/>
        </authorList>
    </citation>
    <scope>NUCLEOTIDE SEQUENCE</scope>
    <source>
        <strain evidence="3">211/11P</strain>
    </source>
</reference>
<feature type="domain" description="Fungal lipase-type" evidence="2">
    <location>
        <begin position="164"/>
        <end position="277"/>
    </location>
</feature>
<reference evidence="3" key="2">
    <citation type="submission" date="2020-11" db="EMBL/GenBank/DDBJ databases">
        <authorList>
            <person name="Cecchin M."/>
            <person name="Marcolungo L."/>
            <person name="Rossato M."/>
            <person name="Girolomoni L."/>
            <person name="Cosentino E."/>
            <person name="Cuine S."/>
            <person name="Li-Beisson Y."/>
            <person name="Delledonne M."/>
            <person name="Ballottari M."/>
        </authorList>
    </citation>
    <scope>NUCLEOTIDE SEQUENCE</scope>
    <source>
        <strain evidence="3">211/11P</strain>
        <tissue evidence="3">Whole cell</tissue>
    </source>
</reference>
<dbReference type="Gene3D" id="3.40.50.1820">
    <property type="entry name" value="alpha/beta hydrolase"/>
    <property type="match status" value="1"/>
</dbReference>
<dbReference type="PANTHER" id="PTHR45856:SF11">
    <property type="entry name" value="FUNGAL LIPASE-LIKE DOMAIN-CONTAINING PROTEIN"/>
    <property type="match status" value="1"/>
</dbReference>
<comment type="caution">
    <text evidence="3">The sequence shown here is derived from an EMBL/GenBank/DDBJ whole genome shotgun (WGS) entry which is preliminary data.</text>
</comment>
<evidence type="ECO:0000256" key="1">
    <source>
        <dbReference type="SAM" id="SignalP"/>
    </source>
</evidence>
<name>A0A9D4YZI9_CHLVU</name>
<dbReference type="CDD" id="cd00519">
    <property type="entry name" value="Lipase_3"/>
    <property type="match status" value="1"/>
</dbReference>
<dbReference type="OrthoDB" id="535837at2759"/>
<dbReference type="InterPro" id="IPR002921">
    <property type="entry name" value="Fungal_lipase-type"/>
</dbReference>
<organism evidence="3 4">
    <name type="scientific">Chlorella vulgaris</name>
    <name type="common">Green alga</name>
    <dbReference type="NCBI Taxonomy" id="3077"/>
    <lineage>
        <taxon>Eukaryota</taxon>
        <taxon>Viridiplantae</taxon>
        <taxon>Chlorophyta</taxon>
        <taxon>core chlorophytes</taxon>
        <taxon>Trebouxiophyceae</taxon>
        <taxon>Chlorellales</taxon>
        <taxon>Chlorellaceae</taxon>
        <taxon>Chlorella clade</taxon>
        <taxon>Chlorella</taxon>
    </lineage>
</organism>
<dbReference type="InterPro" id="IPR029058">
    <property type="entry name" value="AB_hydrolase_fold"/>
</dbReference>
<gene>
    <name evidence="3" type="ORF">D9Q98_002686</name>
</gene>
<keyword evidence="1" id="KW-0732">Signal</keyword>
<dbReference type="InterPro" id="IPR051218">
    <property type="entry name" value="Sec_MonoDiacylglyc_Lipase"/>
</dbReference>
<dbReference type="SUPFAM" id="SSF53474">
    <property type="entry name" value="alpha/beta-Hydrolases"/>
    <property type="match status" value="1"/>
</dbReference>
<dbReference type="Pfam" id="PF01764">
    <property type="entry name" value="Lipase_3"/>
    <property type="match status" value="1"/>
</dbReference>